<proteinExistence type="predicted"/>
<organism evidence="2 3">
    <name type="scientific">Formosimonas limnophila</name>
    <dbReference type="NCBI Taxonomy" id="1384487"/>
    <lineage>
        <taxon>Bacteria</taxon>
        <taxon>Pseudomonadati</taxon>
        <taxon>Pseudomonadota</taxon>
        <taxon>Betaproteobacteria</taxon>
        <taxon>Burkholderiales</taxon>
        <taxon>Burkholderiaceae</taxon>
        <taxon>Formosimonas</taxon>
    </lineage>
</organism>
<evidence type="ECO:0000313" key="2">
    <source>
        <dbReference type="EMBL" id="GHA69873.1"/>
    </source>
</evidence>
<comment type="caution">
    <text evidence="2">The sequence shown here is derived from an EMBL/GenBank/DDBJ whole genome shotgun (WGS) entry which is preliminary data.</text>
</comment>
<dbReference type="EMBL" id="BMZG01000004">
    <property type="protein sequence ID" value="GHA69873.1"/>
    <property type="molecule type" value="Genomic_DNA"/>
</dbReference>
<keyword evidence="1" id="KW-0472">Membrane</keyword>
<evidence type="ECO:0000313" key="3">
    <source>
        <dbReference type="Proteomes" id="UP000614287"/>
    </source>
</evidence>
<keyword evidence="1" id="KW-1133">Transmembrane helix</keyword>
<keyword evidence="3" id="KW-1185">Reference proteome</keyword>
<reference evidence="2" key="2">
    <citation type="submission" date="2020-09" db="EMBL/GenBank/DDBJ databases">
        <authorList>
            <person name="Sun Q."/>
            <person name="Kim S."/>
        </authorList>
    </citation>
    <scope>NUCLEOTIDE SEQUENCE</scope>
    <source>
        <strain evidence="2">KCTC 32501</strain>
    </source>
</reference>
<dbReference type="AlphaFoldDB" id="A0A8J3G064"/>
<dbReference type="Proteomes" id="UP000614287">
    <property type="component" value="Unassembled WGS sequence"/>
</dbReference>
<protein>
    <submittedName>
        <fullName evidence="2">Uncharacterized protein</fullName>
    </submittedName>
</protein>
<accession>A0A8J3G064</accession>
<keyword evidence="1" id="KW-0812">Transmembrane</keyword>
<feature type="transmembrane region" description="Helical" evidence="1">
    <location>
        <begin position="12"/>
        <end position="32"/>
    </location>
</feature>
<evidence type="ECO:0000256" key="1">
    <source>
        <dbReference type="SAM" id="Phobius"/>
    </source>
</evidence>
<gene>
    <name evidence="2" type="ORF">GCM10009007_08110</name>
</gene>
<sequence>MSEVREIKQIRNQLHVMLVFLAVLSLCIAPHVEFRYTAKVLNLNDKYYVPTAWNELQHPD</sequence>
<name>A0A8J3G064_9BURK</name>
<reference evidence="2" key="1">
    <citation type="journal article" date="2014" name="Int. J. Syst. Evol. Microbiol.">
        <title>Complete genome sequence of Corynebacterium casei LMG S-19264T (=DSM 44701T), isolated from a smear-ripened cheese.</title>
        <authorList>
            <consortium name="US DOE Joint Genome Institute (JGI-PGF)"/>
            <person name="Walter F."/>
            <person name="Albersmeier A."/>
            <person name="Kalinowski J."/>
            <person name="Ruckert C."/>
        </authorList>
    </citation>
    <scope>NUCLEOTIDE SEQUENCE</scope>
    <source>
        <strain evidence="2">KCTC 32501</strain>
    </source>
</reference>